<accession>A0ABR9YU47</accession>
<evidence type="ECO:0000313" key="1">
    <source>
        <dbReference type="EMBL" id="MBF0888055.1"/>
    </source>
</evidence>
<evidence type="ECO:0008006" key="3">
    <source>
        <dbReference type="Google" id="ProtNLM"/>
    </source>
</evidence>
<protein>
    <recommendedName>
        <fullName evidence="3">TIR domain-containing protein</fullName>
    </recommendedName>
</protein>
<dbReference type="EMBL" id="JABCQH010000004">
    <property type="protein sequence ID" value="MBF0888055.1"/>
    <property type="molecule type" value="Genomic_DNA"/>
</dbReference>
<reference evidence="2" key="1">
    <citation type="submission" date="2020-04" db="EMBL/GenBank/DDBJ databases">
        <title>Description of novel Gluconacetobacter.</title>
        <authorList>
            <person name="Sombolestani A."/>
        </authorList>
    </citation>
    <scope>NUCLEOTIDE SEQUENCE [LARGE SCALE GENOMIC DNA]</scope>
    <source>
        <strain evidence="2">LMG 1745</strain>
    </source>
</reference>
<name>A0ABR9YU47_9PROT</name>
<keyword evidence="2" id="KW-1185">Reference proteome</keyword>
<proteinExistence type="predicted"/>
<organism evidence="1 2">
    <name type="scientific">Gluconobacter cadivus</name>
    <dbReference type="NCBI Taxonomy" id="2728101"/>
    <lineage>
        <taxon>Bacteria</taxon>
        <taxon>Pseudomonadati</taxon>
        <taxon>Pseudomonadota</taxon>
        <taxon>Alphaproteobacteria</taxon>
        <taxon>Acetobacterales</taxon>
        <taxon>Acetobacteraceae</taxon>
        <taxon>Gluconobacter</taxon>
    </lineage>
</organism>
<sequence length="53" mass="5821">MTSKKIFLSHIHEEKELALLIKDNIVEAFAGFVEVFVSTDGVSIPAGSNFLRA</sequence>
<evidence type="ECO:0000313" key="2">
    <source>
        <dbReference type="Proteomes" id="UP000662701"/>
    </source>
</evidence>
<comment type="caution">
    <text evidence="1">The sequence shown here is derived from an EMBL/GenBank/DDBJ whole genome shotgun (WGS) entry which is preliminary data.</text>
</comment>
<dbReference type="Proteomes" id="UP000662701">
    <property type="component" value="Unassembled WGS sequence"/>
</dbReference>
<reference evidence="1 2" key="2">
    <citation type="submission" date="2020-11" db="EMBL/GenBank/DDBJ databases">
        <title>Description of novel Gluconobacter species.</title>
        <authorList>
            <person name="Cleenwerck I."/>
            <person name="Cnockaert M."/>
            <person name="Borremans W."/>
            <person name="Wieme A.D."/>
            <person name="De Vuyst L."/>
            <person name="Vandamme P."/>
        </authorList>
    </citation>
    <scope>NUCLEOTIDE SEQUENCE [LARGE SCALE GENOMIC DNA]</scope>
    <source>
        <strain evidence="1 2">LMG 1745</strain>
    </source>
</reference>
<dbReference type="RefSeq" id="WP_194261972.1">
    <property type="nucleotide sequence ID" value="NZ_JABCQH010000004.1"/>
</dbReference>
<gene>
    <name evidence="1" type="ORF">HKD19_05770</name>
</gene>